<accession>A0AA38TCE2</accession>
<protein>
    <recommendedName>
        <fullName evidence="2">X8 domain-containing protein</fullName>
    </recommendedName>
</protein>
<keyword evidence="4" id="KW-1185">Reference proteome</keyword>
<gene>
    <name evidence="3" type="ORF">OSB04_013004</name>
</gene>
<proteinExistence type="predicted"/>
<feature type="domain" description="X8" evidence="2">
    <location>
        <begin position="44"/>
        <end position="108"/>
    </location>
</feature>
<dbReference type="SMART" id="SM00768">
    <property type="entry name" value="X8"/>
    <property type="match status" value="1"/>
</dbReference>
<sequence length="153" mass="16587">MVAAEGGGVKVFSGFGYPGEDEVIPKYGGGILILAKGQAPGQGAWCVAKPSATDDELQQNINFACNFVNCNVIQPGGACYDPQTLSNHASWKSALIAVIDPSYGDCKCYFVALNETRYVPRDRNQDKMRDVPCRHELHPPQARIHCIASMEVV</sequence>
<dbReference type="AlphaFoldDB" id="A0AA38TCE2"/>
<reference evidence="3" key="1">
    <citation type="submission" date="2023-03" db="EMBL/GenBank/DDBJ databases">
        <title>Chromosome-scale reference genome and RAD-based genetic map of yellow starthistle (Centaurea solstitialis) reveal putative structural variation and QTLs associated with invader traits.</title>
        <authorList>
            <person name="Reatini B."/>
            <person name="Cang F.A."/>
            <person name="Jiang Q."/>
            <person name="Mckibben M.T.W."/>
            <person name="Barker M.S."/>
            <person name="Rieseberg L.H."/>
            <person name="Dlugosch K.M."/>
        </authorList>
    </citation>
    <scope>NUCLEOTIDE SEQUENCE</scope>
    <source>
        <strain evidence="3">CAN-66</strain>
        <tissue evidence="3">Leaf</tissue>
    </source>
</reference>
<evidence type="ECO:0000256" key="1">
    <source>
        <dbReference type="ARBA" id="ARBA00022729"/>
    </source>
</evidence>
<organism evidence="3 4">
    <name type="scientific">Centaurea solstitialis</name>
    <name type="common">yellow star-thistle</name>
    <dbReference type="NCBI Taxonomy" id="347529"/>
    <lineage>
        <taxon>Eukaryota</taxon>
        <taxon>Viridiplantae</taxon>
        <taxon>Streptophyta</taxon>
        <taxon>Embryophyta</taxon>
        <taxon>Tracheophyta</taxon>
        <taxon>Spermatophyta</taxon>
        <taxon>Magnoliopsida</taxon>
        <taxon>eudicotyledons</taxon>
        <taxon>Gunneridae</taxon>
        <taxon>Pentapetalae</taxon>
        <taxon>asterids</taxon>
        <taxon>campanulids</taxon>
        <taxon>Asterales</taxon>
        <taxon>Asteraceae</taxon>
        <taxon>Carduoideae</taxon>
        <taxon>Cardueae</taxon>
        <taxon>Centaureinae</taxon>
        <taxon>Centaurea</taxon>
    </lineage>
</organism>
<dbReference type="Pfam" id="PF07983">
    <property type="entry name" value="X8"/>
    <property type="match status" value="1"/>
</dbReference>
<keyword evidence="1" id="KW-0732">Signal</keyword>
<dbReference type="InterPro" id="IPR044788">
    <property type="entry name" value="X8_dom_prot"/>
</dbReference>
<feature type="non-terminal residue" evidence="3">
    <location>
        <position position="153"/>
    </location>
</feature>
<name>A0AA38TCE2_9ASTR</name>
<evidence type="ECO:0000259" key="2">
    <source>
        <dbReference type="SMART" id="SM00768"/>
    </source>
</evidence>
<dbReference type="Proteomes" id="UP001172457">
    <property type="component" value="Chromosome 3"/>
</dbReference>
<dbReference type="PANTHER" id="PTHR31044:SF130">
    <property type="entry name" value="CARBOHYDRATE-BINDING X8 DOMAIN SUPERFAMILY PROTEIN"/>
    <property type="match status" value="1"/>
</dbReference>
<evidence type="ECO:0000313" key="3">
    <source>
        <dbReference type="EMBL" id="KAJ9558390.1"/>
    </source>
</evidence>
<evidence type="ECO:0000313" key="4">
    <source>
        <dbReference type="Proteomes" id="UP001172457"/>
    </source>
</evidence>
<dbReference type="InterPro" id="IPR012946">
    <property type="entry name" value="X8"/>
</dbReference>
<dbReference type="EMBL" id="JARYMX010000003">
    <property type="protein sequence ID" value="KAJ9558390.1"/>
    <property type="molecule type" value="Genomic_DNA"/>
</dbReference>
<comment type="caution">
    <text evidence="3">The sequence shown here is derived from an EMBL/GenBank/DDBJ whole genome shotgun (WGS) entry which is preliminary data.</text>
</comment>
<dbReference type="PANTHER" id="PTHR31044">
    <property type="entry name" value="BETA-1,3 GLUCANASE"/>
    <property type="match status" value="1"/>
</dbReference>
<dbReference type="GO" id="GO:0009506">
    <property type="term" value="C:plasmodesma"/>
    <property type="evidence" value="ECO:0007669"/>
    <property type="project" value="UniProtKB-ARBA"/>
</dbReference>